<accession>A0A1Y6LZ28</accession>
<sequence>MRFVPDFCIQIDATFNTNRAALLLGVFTGVANTGKGFPVVYSLIKSESAENWLFMLTVVANNYLKGLRMPKVILSNRGKGLTAAIPDSPFYAVVQQYCQWHAAKNIKERINNSARREATAVTAAAKARLATVAAAATNLQAGYAALIDTAGPSTQASEVLVTAPKPRSTRKLGYTAEEKETLNRLVWL</sequence>
<feature type="domain" description="MULE transposase" evidence="1">
    <location>
        <begin position="9"/>
        <end position="105"/>
    </location>
</feature>
<gene>
    <name evidence="2" type="ORF">ZT1A5_G10146</name>
</gene>
<reference evidence="2 3" key="1">
    <citation type="submission" date="2016-10" db="EMBL/GenBank/DDBJ databases">
        <authorList>
            <person name="Varghese N."/>
        </authorList>
    </citation>
    <scope>NUCLEOTIDE SEQUENCE [LARGE SCALE GENOMIC DNA]</scope>
</reference>
<evidence type="ECO:0000259" key="1">
    <source>
        <dbReference type="Pfam" id="PF10551"/>
    </source>
</evidence>
<dbReference type="Pfam" id="PF10551">
    <property type="entry name" value="MULE"/>
    <property type="match status" value="1"/>
</dbReference>
<dbReference type="Proteomes" id="UP000215453">
    <property type="component" value="Chromosome 11"/>
</dbReference>
<dbReference type="EMBL" id="LT882686">
    <property type="protein sequence ID" value="SMY28700.1"/>
    <property type="molecule type" value="Genomic_DNA"/>
</dbReference>
<evidence type="ECO:0000313" key="2">
    <source>
        <dbReference type="EMBL" id="SMY28700.1"/>
    </source>
</evidence>
<dbReference type="InterPro" id="IPR018289">
    <property type="entry name" value="MULE_transposase_dom"/>
</dbReference>
<dbReference type="AlphaFoldDB" id="A0A1Y6LZ28"/>
<protein>
    <recommendedName>
        <fullName evidence="1">MULE transposase domain-containing protein</fullName>
    </recommendedName>
</protein>
<name>A0A1Y6LZ28_ZYMTR</name>
<evidence type="ECO:0000313" key="3">
    <source>
        <dbReference type="Proteomes" id="UP000215453"/>
    </source>
</evidence>
<organism evidence="2 3">
    <name type="scientific">Zymoseptoria tritici ST99CH_1A5</name>
    <dbReference type="NCBI Taxonomy" id="1276529"/>
    <lineage>
        <taxon>Eukaryota</taxon>
        <taxon>Fungi</taxon>
        <taxon>Dikarya</taxon>
        <taxon>Ascomycota</taxon>
        <taxon>Pezizomycotina</taxon>
        <taxon>Dothideomycetes</taxon>
        <taxon>Dothideomycetidae</taxon>
        <taxon>Mycosphaerellales</taxon>
        <taxon>Mycosphaerellaceae</taxon>
        <taxon>Zymoseptoria</taxon>
    </lineage>
</organism>
<proteinExistence type="predicted"/>